<dbReference type="PROSITE" id="PS00086">
    <property type="entry name" value="CYTOCHROME_P450"/>
    <property type="match status" value="1"/>
</dbReference>
<keyword evidence="2" id="KW-0479">Metal-binding</keyword>
<dbReference type="EMBL" id="JBHTIS010003180">
    <property type="protein sequence ID" value="MFD1050901.1"/>
    <property type="molecule type" value="Genomic_DNA"/>
</dbReference>
<keyword evidence="2" id="KW-0349">Heme</keyword>
<dbReference type="PRINTS" id="PR00385">
    <property type="entry name" value="P450"/>
</dbReference>
<dbReference type="PRINTS" id="PR00359">
    <property type="entry name" value="BP450"/>
</dbReference>
<keyword evidence="2" id="KW-0408">Iron</keyword>
<accession>A0ABW3MJU4</accession>
<evidence type="ECO:0000256" key="2">
    <source>
        <dbReference type="RuleBase" id="RU000461"/>
    </source>
</evidence>
<dbReference type="InterPro" id="IPR036396">
    <property type="entry name" value="Cyt_P450_sf"/>
</dbReference>
<proteinExistence type="inferred from homology"/>
<dbReference type="SUPFAM" id="SSF48264">
    <property type="entry name" value="Cytochrome P450"/>
    <property type="match status" value="1"/>
</dbReference>
<name>A0ABW3MJU4_9PSEU</name>
<dbReference type="Pfam" id="PF00067">
    <property type="entry name" value="p450"/>
    <property type="match status" value="1"/>
</dbReference>
<dbReference type="Gene3D" id="1.10.630.10">
    <property type="entry name" value="Cytochrome P450"/>
    <property type="match status" value="1"/>
</dbReference>
<dbReference type="Proteomes" id="UP001597045">
    <property type="component" value="Unassembled WGS sequence"/>
</dbReference>
<gene>
    <name evidence="3" type="ORF">ACFQ1S_37930</name>
</gene>
<comment type="caution">
    <text evidence="3">The sequence shown here is derived from an EMBL/GenBank/DDBJ whole genome shotgun (WGS) entry which is preliminary data.</text>
</comment>
<evidence type="ECO:0000313" key="4">
    <source>
        <dbReference type="Proteomes" id="UP001597045"/>
    </source>
</evidence>
<reference evidence="4" key="1">
    <citation type="journal article" date="2019" name="Int. J. Syst. Evol. Microbiol.">
        <title>The Global Catalogue of Microorganisms (GCM) 10K type strain sequencing project: providing services to taxonomists for standard genome sequencing and annotation.</title>
        <authorList>
            <consortium name="The Broad Institute Genomics Platform"/>
            <consortium name="The Broad Institute Genome Sequencing Center for Infectious Disease"/>
            <person name="Wu L."/>
            <person name="Ma J."/>
        </authorList>
    </citation>
    <scope>NUCLEOTIDE SEQUENCE [LARGE SCALE GENOMIC DNA]</scope>
    <source>
        <strain evidence="4">JCM 31486</strain>
    </source>
</reference>
<dbReference type="InterPro" id="IPR017972">
    <property type="entry name" value="Cyt_P450_CS"/>
</dbReference>
<dbReference type="PANTHER" id="PTHR46696">
    <property type="entry name" value="P450, PUTATIVE (EUROFUNG)-RELATED"/>
    <property type="match status" value="1"/>
</dbReference>
<dbReference type="InterPro" id="IPR001128">
    <property type="entry name" value="Cyt_P450"/>
</dbReference>
<keyword evidence="4" id="KW-1185">Reference proteome</keyword>
<organism evidence="3 4">
    <name type="scientific">Kibdelosporangium lantanae</name>
    <dbReference type="NCBI Taxonomy" id="1497396"/>
    <lineage>
        <taxon>Bacteria</taxon>
        <taxon>Bacillati</taxon>
        <taxon>Actinomycetota</taxon>
        <taxon>Actinomycetes</taxon>
        <taxon>Pseudonocardiales</taxon>
        <taxon>Pseudonocardiaceae</taxon>
        <taxon>Kibdelosporangium</taxon>
    </lineage>
</organism>
<comment type="similarity">
    <text evidence="1 2">Belongs to the cytochrome P450 family.</text>
</comment>
<sequence>MTGPEVDLVAAYGYPLPITVISELIGVPLELRDDFQRLTQIVITGPVHPPRVYVDAATDMVTLIRGMINDKRATPTGDLLSDLVRVHDGGDSLTEDELTSMVFLLIGAGHETTVSLVVLGAHALLTHPDQLDRVRTDPELIPAAVEEVLRYDSPVMVAIPSNTAGDVQVGDTTIPAGEVVVPVLSTANRDAKKFERPDEFDIARPDSAHISFGHGIHHCLGAPLARLE</sequence>
<keyword evidence="2" id="KW-0503">Monooxygenase</keyword>
<feature type="non-terminal residue" evidence="3">
    <location>
        <position position="228"/>
    </location>
</feature>
<keyword evidence="2" id="KW-0560">Oxidoreductase</keyword>
<evidence type="ECO:0000256" key="1">
    <source>
        <dbReference type="ARBA" id="ARBA00010617"/>
    </source>
</evidence>
<dbReference type="PANTHER" id="PTHR46696:SF1">
    <property type="entry name" value="CYTOCHROME P450 YJIB-RELATED"/>
    <property type="match status" value="1"/>
</dbReference>
<protein>
    <submittedName>
        <fullName evidence="3">Cytochrome P450</fullName>
    </submittedName>
</protein>
<evidence type="ECO:0000313" key="3">
    <source>
        <dbReference type="EMBL" id="MFD1050901.1"/>
    </source>
</evidence>
<dbReference type="InterPro" id="IPR002397">
    <property type="entry name" value="Cyt_P450_B"/>
</dbReference>